<feature type="transmembrane region" description="Helical" evidence="1">
    <location>
        <begin position="7"/>
        <end position="28"/>
    </location>
</feature>
<reference evidence="2" key="1">
    <citation type="submission" date="2023-08" db="EMBL/GenBank/DDBJ databases">
        <title>A de novo genome assembly of Solanum verrucosum Schlechtendal, a Mexican diploid species geographically isolated from the other diploid A-genome species in potato relatives.</title>
        <authorList>
            <person name="Hosaka K."/>
        </authorList>
    </citation>
    <scope>NUCLEOTIDE SEQUENCE</scope>
    <source>
        <tissue evidence="2">Young leaves</tissue>
    </source>
</reference>
<keyword evidence="1" id="KW-1133">Transmembrane helix</keyword>
<gene>
    <name evidence="2" type="ORF">MTR67_023661</name>
</gene>
<organism evidence="2 3">
    <name type="scientific">Solanum verrucosum</name>
    <dbReference type="NCBI Taxonomy" id="315347"/>
    <lineage>
        <taxon>Eukaryota</taxon>
        <taxon>Viridiplantae</taxon>
        <taxon>Streptophyta</taxon>
        <taxon>Embryophyta</taxon>
        <taxon>Tracheophyta</taxon>
        <taxon>Spermatophyta</taxon>
        <taxon>Magnoliopsida</taxon>
        <taxon>eudicotyledons</taxon>
        <taxon>Gunneridae</taxon>
        <taxon>Pentapetalae</taxon>
        <taxon>asterids</taxon>
        <taxon>lamiids</taxon>
        <taxon>Solanales</taxon>
        <taxon>Solanaceae</taxon>
        <taxon>Solanoideae</taxon>
        <taxon>Solaneae</taxon>
        <taxon>Solanum</taxon>
    </lineage>
</organism>
<keyword evidence="1" id="KW-0472">Membrane</keyword>
<accession>A0AAF0TS20</accession>
<keyword evidence="1" id="KW-0812">Transmembrane</keyword>
<evidence type="ECO:0000256" key="1">
    <source>
        <dbReference type="SAM" id="Phobius"/>
    </source>
</evidence>
<sequence length="88" mass="10146">MRDILSFDLMLLLIVKQFYMLDLTIFLINPLCFNNGNLTLNSTMTALLRFHYGLLFVAFLLDVGRVKNLVKCLVPLRNLSTHMSVQLL</sequence>
<dbReference type="EMBL" id="CP133616">
    <property type="protein sequence ID" value="WMV30276.1"/>
    <property type="molecule type" value="Genomic_DNA"/>
</dbReference>
<name>A0AAF0TS20_SOLVR</name>
<keyword evidence="3" id="KW-1185">Reference proteome</keyword>
<feature type="transmembrane region" description="Helical" evidence="1">
    <location>
        <begin position="40"/>
        <end position="61"/>
    </location>
</feature>
<evidence type="ECO:0000313" key="2">
    <source>
        <dbReference type="EMBL" id="WMV30276.1"/>
    </source>
</evidence>
<dbReference type="AlphaFoldDB" id="A0AAF0TS20"/>
<evidence type="ECO:0000313" key="3">
    <source>
        <dbReference type="Proteomes" id="UP001234989"/>
    </source>
</evidence>
<dbReference type="Proteomes" id="UP001234989">
    <property type="component" value="Chromosome 5"/>
</dbReference>
<proteinExistence type="predicted"/>
<protein>
    <submittedName>
        <fullName evidence="2">Uncharacterized protein</fullName>
    </submittedName>
</protein>